<sequence>MVAFLLFLGFLSTAFSAGPNIPCMMFNCASQSAKCFANSDCRALMMCLTKCGQTNQTCMFDCIYSYENDIFDDFMKCASTEHNCIELAPPDPPVVCKKPTQVVQNFSLDMMEGSWYIVKGLNPIYDCFDCQITRFYKGDSQSMLKVNEKFEIHTVMGTTITRYVNESVTQPDPKACGIIKYSSNQMGHNTISEWRVLDRGQNGEYLFMYYCGSIAANYFYEGSVVYSKNAQLSPEAWTNIQKVGMGQGLKMNNFCSPKAGC</sequence>
<evidence type="ECO:0000313" key="4">
    <source>
        <dbReference type="Proteomes" id="UP001186944"/>
    </source>
</evidence>
<feature type="domain" description="VDE lipocalin" evidence="2">
    <location>
        <begin position="22"/>
        <end position="256"/>
    </location>
</feature>
<feature type="chain" id="PRO_5041706382" description="VDE lipocalin domain-containing protein" evidence="1">
    <location>
        <begin position="17"/>
        <end position="261"/>
    </location>
</feature>
<dbReference type="SUPFAM" id="SSF50814">
    <property type="entry name" value="Lipocalins"/>
    <property type="match status" value="1"/>
</dbReference>
<dbReference type="Pfam" id="PF07137">
    <property type="entry name" value="VDE"/>
    <property type="match status" value="1"/>
</dbReference>
<dbReference type="PANTHER" id="PTHR33970:SF1">
    <property type="entry name" value="VIOLAXANTHIN DE-EPOXIDASE, CHLOROPLASTIC"/>
    <property type="match status" value="1"/>
</dbReference>
<evidence type="ECO:0000259" key="2">
    <source>
        <dbReference type="Pfam" id="PF07137"/>
    </source>
</evidence>
<feature type="signal peptide" evidence="1">
    <location>
        <begin position="1"/>
        <end position="16"/>
    </location>
</feature>
<dbReference type="EMBL" id="VSWD01000007">
    <property type="protein sequence ID" value="KAK3097351.1"/>
    <property type="molecule type" value="Genomic_DNA"/>
</dbReference>
<evidence type="ECO:0000313" key="3">
    <source>
        <dbReference type="EMBL" id="KAK3097351.1"/>
    </source>
</evidence>
<comment type="caution">
    <text evidence="3">The sequence shown here is derived from an EMBL/GenBank/DDBJ whole genome shotgun (WGS) entry which is preliminary data.</text>
</comment>
<dbReference type="InterPro" id="IPR044682">
    <property type="entry name" value="VDE"/>
</dbReference>
<reference evidence="3" key="1">
    <citation type="submission" date="2019-08" db="EMBL/GenBank/DDBJ databases">
        <title>The improved chromosome-level genome for the pearl oyster Pinctada fucata martensii using PacBio sequencing and Hi-C.</title>
        <authorList>
            <person name="Zheng Z."/>
        </authorList>
    </citation>
    <scope>NUCLEOTIDE SEQUENCE</scope>
    <source>
        <strain evidence="3">ZZ-2019</strain>
        <tissue evidence="3">Adductor muscle</tissue>
    </source>
</reference>
<dbReference type="PANTHER" id="PTHR33970">
    <property type="entry name" value="VIOLAXANTHIN DE-EPOXIDASE, CHLOROPLASTIC-RELATED"/>
    <property type="match status" value="1"/>
</dbReference>
<gene>
    <name evidence="3" type="ORF">FSP39_008929</name>
</gene>
<accession>A0AA89C2X5</accession>
<organism evidence="3 4">
    <name type="scientific">Pinctada imbricata</name>
    <name type="common">Atlantic pearl-oyster</name>
    <name type="synonym">Pinctada martensii</name>
    <dbReference type="NCBI Taxonomy" id="66713"/>
    <lineage>
        <taxon>Eukaryota</taxon>
        <taxon>Metazoa</taxon>
        <taxon>Spiralia</taxon>
        <taxon>Lophotrochozoa</taxon>
        <taxon>Mollusca</taxon>
        <taxon>Bivalvia</taxon>
        <taxon>Autobranchia</taxon>
        <taxon>Pteriomorphia</taxon>
        <taxon>Pterioida</taxon>
        <taxon>Pterioidea</taxon>
        <taxon>Pteriidae</taxon>
        <taxon>Pinctada</taxon>
    </lineage>
</organism>
<dbReference type="AlphaFoldDB" id="A0AA89C2X5"/>
<dbReference type="GO" id="GO:0010028">
    <property type="term" value="P:xanthophyll cycle"/>
    <property type="evidence" value="ECO:0007669"/>
    <property type="project" value="InterPro"/>
</dbReference>
<dbReference type="Gene3D" id="2.40.128.20">
    <property type="match status" value="1"/>
</dbReference>
<proteinExistence type="predicted"/>
<dbReference type="InterPro" id="IPR012674">
    <property type="entry name" value="Calycin"/>
</dbReference>
<evidence type="ECO:0000256" key="1">
    <source>
        <dbReference type="SAM" id="SignalP"/>
    </source>
</evidence>
<dbReference type="GO" id="GO:0046422">
    <property type="term" value="F:violaxanthin de-epoxidase activity"/>
    <property type="evidence" value="ECO:0007669"/>
    <property type="project" value="InterPro"/>
</dbReference>
<keyword evidence="4" id="KW-1185">Reference proteome</keyword>
<dbReference type="GO" id="GO:0008289">
    <property type="term" value="F:lipid binding"/>
    <property type="evidence" value="ECO:0007669"/>
    <property type="project" value="UniProtKB-KW"/>
</dbReference>
<dbReference type="InterPro" id="IPR010788">
    <property type="entry name" value="VDE_dom"/>
</dbReference>
<protein>
    <recommendedName>
        <fullName evidence="2">VDE lipocalin domain-containing protein</fullName>
    </recommendedName>
</protein>
<dbReference type="Proteomes" id="UP001186944">
    <property type="component" value="Unassembled WGS sequence"/>
</dbReference>
<keyword evidence="1" id="KW-0732">Signal</keyword>
<name>A0AA89C2X5_PINIB</name>